<evidence type="ECO:0000313" key="5">
    <source>
        <dbReference type="Proteomes" id="UP000002028"/>
    </source>
</evidence>
<dbReference type="Proteomes" id="UP000002028">
    <property type="component" value="Chromosome"/>
</dbReference>
<name>D2QI89_SPILD</name>
<dbReference type="InterPro" id="IPR001789">
    <property type="entry name" value="Sig_transdc_resp-reg_receiver"/>
</dbReference>
<dbReference type="eggNOG" id="COG0745">
    <property type="taxonomic scope" value="Bacteria"/>
</dbReference>
<feature type="modified residue" description="4-aspartylphosphate" evidence="2">
    <location>
        <position position="56"/>
    </location>
</feature>
<protein>
    <submittedName>
        <fullName evidence="4">Response regulator receiver protein</fullName>
    </submittedName>
</protein>
<dbReference type="HOGENOM" id="CLU_000445_69_17_10"/>
<evidence type="ECO:0000259" key="3">
    <source>
        <dbReference type="PROSITE" id="PS50110"/>
    </source>
</evidence>
<dbReference type="GO" id="GO:0000160">
    <property type="term" value="P:phosphorelay signal transduction system"/>
    <property type="evidence" value="ECO:0007669"/>
    <property type="project" value="InterPro"/>
</dbReference>
<dbReference type="PANTHER" id="PTHR44591:SF3">
    <property type="entry name" value="RESPONSE REGULATORY DOMAIN-CONTAINING PROTEIN"/>
    <property type="match status" value="1"/>
</dbReference>
<dbReference type="PROSITE" id="PS50110">
    <property type="entry name" value="RESPONSE_REGULATORY"/>
    <property type="match status" value="1"/>
</dbReference>
<dbReference type="SUPFAM" id="SSF52172">
    <property type="entry name" value="CheY-like"/>
    <property type="match status" value="1"/>
</dbReference>
<dbReference type="EMBL" id="CP001769">
    <property type="protein sequence ID" value="ADB38673.1"/>
    <property type="molecule type" value="Genomic_DNA"/>
</dbReference>
<dbReference type="SMART" id="SM00448">
    <property type="entry name" value="REC"/>
    <property type="match status" value="1"/>
</dbReference>
<reference evidence="4 5" key="1">
    <citation type="journal article" date="2010" name="Stand. Genomic Sci.">
        <title>Complete genome sequence of Spirosoma linguale type strain (1).</title>
        <authorList>
            <person name="Lail K."/>
            <person name="Sikorski J."/>
            <person name="Saunders E."/>
            <person name="Lapidus A."/>
            <person name="Glavina Del Rio T."/>
            <person name="Copeland A."/>
            <person name="Tice H."/>
            <person name="Cheng J.-F."/>
            <person name="Lucas S."/>
            <person name="Nolan M."/>
            <person name="Bruce D."/>
            <person name="Goodwin L."/>
            <person name="Pitluck S."/>
            <person name="Ivanova N."/>
            <person name="Mavromatis K."/>
            <person name="Ovchinnikova G."/>
            <person name="Pati A."/>
            <person name="Chen A."/>
            <person name="Palaniappan K."/>
            <person name="Land M."/>
            <person name="Hauser L."/>
            <person name="Chang Y.-J."/>
            <person name="Jeffries C.D."/>
            <person name="Chain P."/>
            <person name="Brettin T."/>
            <person name="Detter J.C."/>
            <person name="Schuetze A."/>
            <person name="Rohde M."/>
            <person name="Tindall B.J."/>
            <person name="Goeker M."/>
            <person name="Bristow J."/>
            <person name="Eisen J.A."/>
            <person name="Markowitz V."/>
            <person name="Hugenholtz P."/>
            <person name="Kyrpides N.C."/>
            <person name="Klenk H.-P."/>
            <person name="Chen F."/>
        </authorList>
    </citation>
    <scope>NUCLEOTIDE SEQUENCE [LARGE SCALE GENOMIC DNA]</scope>
    <source>
        <strain evidence="5">ATCC 33905 / DSM 74 / LMG 10896 / Claus 1</strain>
    </source>
</reference>
<dbReference type="Pfam" id="PF00072">
    <property type="entry name" value="Response_reg"/>
    <property type="match status" value="1"/>
</dbReference>
<proteinExistence type="predicted"/>
<evidence type="ECO:0000313" key="4">
    <source>
        <dbReference type="EMBL" id="ADB38673.1"/>
    </source>
</evidence>
<evidence type="ECO:0000256" key="1">
    <source>
        <dbReference type="ARBA" id="ARBA00022553"/>
    </source>
</evidence>
<sequence length="128" mass="13948">MNPEVSKILFIEDDSALRTNVAELLTIKGYDVLIAANGAEGIYLAKDGIPNLILCDLSMPDMNGQQVMEAIRNIPAAAHIPFLFLTGQSDPSVLHQQMGLKTIDYLAKPFQLTDLLVAINNRLAKGIN</sequence>
<dbReference type="AlphaFoldDB" id="D2QI89"/>
<gene>
    <name evidence="4" type="ordered locus">Slin_2657</name>
</gene>
<keyword evidence="1 2" id="KW-0597">Phosphoprotein</keyword>
<dbReference type="RefSeq" id="WP_012927207.1">
    <property type="nucleotide sequence ID" value="NC_013730.1"/>
</dbReference>
<dbReference type="InterPro" id="IPR011006">
    <property type="entry name" value="CheY-like_superfamily"/>
</dbReference>
<feature type="domain" description="Response regulatory" evidence="3">
    <location>
        <begin position="7"/>
        <end position="123"/>
    </location>
</feature>
<dbReference type="STRING" id="504472.Slin_2657"/>
<dbReference type="CDD" id="cd00156">
    <property type="entry name" value="REC"/>
    <property type="match status" value="1"/>
</dbReference>
<evidence type="ECO:0000256" key="2">
    <source>
        <dbReference type="PROSITE-ProRule" id="PRU00169"/>
    </source>
</evidence>
<dbReference type="InterPro" id="IPR050595">
    <property type="entry name" value="Bact_response_regulator"/>
</dbReference>
<accession>D2QI89</accession>
<dbReference type="Gene3D" id="3.40.50.2300">
    <property type="match status" value="1"/>
</dbReference>
<organism evidence="4 5">
    <name type="scientific">Spirosoma linguale (strain ATCC 33905 / DSM 74 / LMG 10896 / Claus 1)</name>
    <dbReference type="NCBI Taxonomy" id="504472"/>
    <lineage>
        <taxon>Bacteria</taxon>
        <taxon>Pseudomonadati</taxon>
        <taxon>Bacteroidota</taxon>
        <taxon>Cytophagia</taxon>
        <taxon>Cytophagales</taxon>
        <taxon>Cytophagaceae</taxon>
        <taxon>Spirosoma</taxon>
    </lineage>
</organism>
<keyword evidence="5" id="KW-1185">Reference proteome</keyword>
<dbReference type="KEGG" id="sli:Slin_2657"/>
<dbReference type="PANTHER" id="PTHR44591">
    <property type="entry name" value="STRESS RESPONSE REGULATOR PROTEIN 1"/>
    <property type="match status" value="1"/>
</dbReference>